<reference evidence="2 3" key="1">
    <citation type="submission" date="2016-08" db="EMBL/GenBank/DDBJ databases">
        <title>Genomes of anaerobic fungi encode conserved fungal cellulosomes for biomass hydrolysis.</title>
        <authorList>
            <consortium name="DOE Joint Genome Institute"/>
            <person name="Haitjema C.H."/>
            <person name="Gilmore S.P."/>
            <person name="Henske J.K."/>
            <person name="Solomon K.V."/>
            <person name="De Groot R."/>
            <person name="Kuo A."/>
            <person name="Mondo S.J."/>
            <person name="Salamov A.A."/>
            <person name="Labutti K."/>
            <person name="Zhao Z."/>
            <person name="Chiniquy J."/>
            <person name="Barry K."/>
            <person name="Brewer H.M."/>
            <person name="Purvine S.O."/>
            <person name="Wright A.T."/>
            <person name="Boxma B."/>
            <person name="Van Alen T."/>
            <person name="Hackstein J.H."/>
            <person name="Baker S.E."/>
            <person name="Grigoriev I.V."/>
            <person name="O'Malley M.A."/>
        </authorList>
    </citation>
    <scope>NUCLEOTIDE SEQUENCE [LARGE SCALE GENOMIC DNA]</scope>
    <source>
        <strain evidence="3">finn</strain>
    </source>
</reference>
<accession>A0A1Y1VAQ3</accession>
<proteinExistence type="predicted"/>
<organism evidence="2 3">
    <name type="scientific">Piromyces finnis</name>
    <dbReference type="NCBI Taxonomy" id="1754191"/>
    <lineage>
        <taxon>Eukaryota</taxon>
        <taxon>Fungi</taxon>
        <taxon>Fungi incertae sedis</taxon>
        <taxon>Chytridiomycota</taxon>
        <taxon>Chytridiomycota incertae sedis</taxon>
        <taxon>Neocallimastigomycetes</taxon>
        <taxon>Neocallimastigales</taxon>
        <taxon>Neocallimastigaceae</taxon>
        <taxon>Piromyces</taxon>
    </lineage>
</organism>
<dbReference type="Proteomes" id="UP000193719">
    <property type="component" value="Unassembled WGS sequence"/>
</dbReference>
<dbReference type="OrthoDB" id="2158119at2759"/>
<evidence type="ECO:0000313" key="3">
    <source>
        <dbReference type="Proteomes" id="UP000193719"/>
    </source>
</evidence>
<protein>
    <recommendedName>
        <fullName evidence="4">WD40 repeat-like protein</fullName>
    </recommendedName>
</protein>
<dbReference type="EMBL" id="MCFH01000021">
    <property type="protein sequence ID" value="ORX50405.1"/>
    <property type="molecule type" value="Genomic_DNA"/>
</dbReference>
<sequence length="1057" mass="123070">MTENNNNKNKKNVIFTKNAKCNYNEFRDNFINLNENEVKNNDNIEVENEFHKHKKQRLSLVFGIGEKSPFKFNDKVLGNDLSKYISPTITPDNRKDLRKKEINFSNQQLISPLEEEHIKNDLKIKNTTQKEKEKKKITKTNKNDILKKKGKVKYELHFEEAKHFTNEILKFSKEINTSSNLINGNSNKYKDNIVNNNENLSKKLNHNPIDIIILDENDKEKNIIDGENKILEDKIIENFDNKKQNFCSKTNDNVCFEPEPLSADLFKDTDEDILLLSKLSDDNNEYKKNENNDNLISDDSDDIIISSLDMKAEKEKQTIVLDLSSHYDDKDNIKIDKTPNSNVVASEKKELSNYNYVDSFNFDNYENQMIIDNSQNDDLIFDNSQINEIENNINFEKKMHSLNDFSSKETSLEDNKKLPLLPNNDDLNKDKMNLKLKSQNNEKIKHNNALIMEEGTLKKLGESPNKNENILLDVMKNKNVSRIDSNSKIHTELEKSKYKKGTTNNYTNYSNNCPENALKLQHINIISNTKNSDKLENPKIEDEEKSNNKNRKMKFNKNFNSNLSNKLKNDFSLLLSNNYFSRDNNNFNKNKEYSLKINRLKSILIPNKNHKNKEPINDTCCHCLHLNKNVRKVVAGKYANDATKNWLIMETEKSIEIWKYDIHLNSSMNENHCNWTKYSERLKNFCKEIKDIKISPTNEYIVIVGSNYIKKPKDNYYRCGLIIDIYTLNEIYLDIKINDNITIPINENFDFKLNNYTFSKICFPLNEYNIKKKEMGFEEANNKLFIPGYKNGQLIEFTIKKNLSKIESCTYPISKNSSSPLISILSYDNDTPSIIGLMRDKIVIWKIKTKEISSEILLSSIPINENIKLISSIIPPIEYLNQLNQHNNENDNIISNECKNNINNYYSIILYSISNSAYANKEKEKSIIDLNSDLCLKKENFGIYTFLKSILKDNTFYQTSVSGNIINNEDITCYEDSENYIFIGFNSGKIVLWEKNSREISAILNHSTSSNCVVKNSKVLSLSFHYIYPRTLLTNENTPGLLFANYENKKIIVFCIY</sequence>
<evidence type="ECO:0000313" key="2">
    <source>
        <dbReference type="EMBL" id="ORX50405.1"/>
    </source>
</evidence>
<name>A0A1Y1VAQ3_9FUNG</name>
<evidence type="ECO:0008006" key="4">
    <source>
        <dbReference type="Google" id="ProtNLM"/>
    </source>
</evidence>
<keyword evidence="3" id="KW-1185">Reference proteome</keyword>
<dbReference type="AlphaFoldDB" id="A0A1Y1VAQ3"/>
<evidence type="ECO:0000256" key="1">
    <source>
        <dbReference type="SAM" id="MobiDB-lite"/>
    </source>
</evidence>
<reference evidence="2 3" key="2">
    <citation type="submission" date="2016-08" db="EMBL/GenBank/DDBJ databases">
        <title>Pervasive Adenine N6-methylation of Active Genes in Fungi.</title>
        <authorList>
            <consortium name="DOE Joint Genome Institute"/>
            <person name="Mondo S.J."/>
            <person name="Dannebaum R.O."/>
            <person name="Kuo R.C."/>
            <person name="Labutti K."/>
            <person name="Haridas S."/>
            <person name="Kuo A."/>
            <person name="Salamov A."/>
            <person name="Ahrendt S.R."/>
            <person name="Lipzen A."/>
            <person name="Sullivan W."/>
            <person name="Andreopoulos W.B."/>
            <person name="Clum A."/>
            <person name="Lindquist E."/>
            <person name="Daum C."/>
            <person name="Ramamoorthy G.K."/>
            <person name="Gryganskyi A."/>
            <person name="Culley D."/>
            <person name="Magnuson J.K."/>
            <person name="James T.Y."/>
            <person name="O'Malley M.A."/>
            <person name="Stajich J.E."/>
            <person name="Spatafora J.W."/>
            <person name="Visel A."/>
            <person name="Grigoriev I.V."/>
        </authorList>
    </citation>
    <scope>NUCLEOTIDE SEQUENCE [LARGE SCALE GENOMIC DNA]</scope>
    <source>
        <strain evidence="3">finn</strain>
    </source>
</reference>
<feature type="region of interest" description="Disordered" evidence="1">
    <location>
        <begin position="529"/>
        <end position="556"/>
    </location>
</feature>
<comment type="caution">
    <text evidence="2">The sequence shown here is derived from an EMBL/GenBank/DDBJ whole genome shotgun (WGS) entry which is preliminary data.</text>
</comment>
<feature type="compositionally biased region" description="Basic and acidic residues" evidence="1">
    <location>
        <begin position="531"/>
        <end position="547"/>
    </location>
</feature>
<gene>
    <name evidence="2" type="ORF">BCR36DRAFT_412427</name>
</gene>